<evidence type="ECO:0000256" key="7">
    <source>
        <dbReference type="ARBA" id="ARBA00022525"/>
    </source>
</evidence>
<keyword evidence="15" id="KW-1185">Reference proteome</keyword>
<dbReference type="InterPro" id="IPR025202">
    <property type="entry name" value="PLD-like_dom"/>
</dbReference>
<evidence type="ECO:0000313" key="15">
    <source>
        <dbReference type="Proteomes" id="UP000298781"/>
    </source>
</evidence>
<evidence type="ECO:0000256" key="2">
    <source>
        <dbReference type="ARBA" id="ARBA00003145"/>
    </source>
</evidence>
<feature type="region of interest" description="Disordered" evidence="12">
    <location>
        <begin position="338"/>
        <end position="372"/>
    </location>
</feature>
<comment type="subcellular location">
    <subcellularLocation>
        <location evidence="3">Secreted</location>
    </subcellularLocation>
</comment>
<dbReference type="AlphaFoldDB" id="A0A4D7BLD9"/>
<dbReference type="InterPro" id="IPR043504">
    <property type="entry name" value="Peptidase_S1_PA_chymotrypsin"/>
</dbReference>
<evidence type="ECO:0000256" key="11">
    <source>
        <dbReference type="ARBA" id="ARBA00029594"/>
    </source>
</evidence>
<name>A0A4D7BLD9_9HYPH</name>
<evidence type="ECO:0000259" key="13">
    <source>
        <dbReference type="PROSITE" id="PS50035"/>
    </source>
</evidence>
<dbReference type="GO" id="GO:0008233">
    <property type="term" value="F:peptidase activity"/>
    <property type="evidence" value="ECO:0007669"/>
    <property type="project" value="UniProtKB-KW"/>
</dbReference>
<evidence type="ECO:0000256" key="6">
    <source>
        <dbReference type="ARBA" id="ARBA00018392"/>
    </source>
</evidence>
<evidence type="ECO:0000256" key="3">
    <source>
        <dbReference type="ARBA" id="ARBA00004613"/>
    </source>
</evidence>
<proteinExistence type="inferred from homology"/>
<dbReference type="SUPFAM" id="SSF56024">
    <property type="entry name" value="Phospholipase D/nuclease"/>
    <property type="match status" value="2"/>
</dbReference>
<evidence type="ECO:0000256" key="1">
    <source>
        <dbReference type="ARBA" id="ARBA00000798"/>
    </source>
</evidence>
<dbReference type="GO" id="GO:0006793">
    <property type="term" value="P:phosphorus metabolic process"/>
    <property type="evidence" value="ECO:0007669"/>
    <property type="project" value="UniProtKB-ARBA"/>
</dbReference>
<comment type="catalytic activity">
    <reaction evidence="1">
        <text>a 1,2-diacyl-sn-glycero-3-phosphocholine + H2O = a 1,2-diacyl-sn-glycero-3-phosphate + choline + H(+)</text>
        <dbReference type="Rhea" id="RHEA:14445"/>
        <dbReference type="ChEBI" id="CHEBI:15354"/>
        <dbReference type="ChEBI" id="CHEBI:15377"/>
        <dbReference type="ChEBI" id="CHEBI:15378"/>
        <dbReference type="ChEBI" id="CHEBI:57643"/>
        <dbReference type="ChEBI" id="CHEBI:58608"/>
        <dbReference type="EC" id="3.1.4.4"/>
    </reaction>
</comment>
<dbReference type="KEGG" id="pstg:E8M01_32520"/>
<dbReference type="Gene3D" id="3.30.870.10">
    <property type="entry name" value="Endonuclease Chain A"/>
    <property type="match status" value="2"/>
</dbReference>
<evidence type="ECO:0000256" key="4">
    <source>
        <dbReference type="ARBA" id="ARBA00008664"/>
    </source>
</evidence>
<keyword evidence="10" id="KW-0443">Lipid metabolism</keyword>
<keyword evidence="9" id="KW-0442">Lipid degradation</keyword>
<dbReference type="InterPro" id="IPR051406">
    <property type="entry name" value="PLD_domain"/>
</dbReference>
<dbReference type="CDD" id="cd00138">
    <property type="entry name" value="PLDc_SF"/>
    <property type="match status" value="1"/>
</dbReference>
<dbReference type="EC" id="3.1.4.4" evidence="5"/>
<dbReference type="RefSeq" id="WP_136963961.1">
    <property type="nucleotide sequence ID" value="NZ_CP039690.1"/>
</dbReference>
<dbReference type="SUPFAM" id="SSF50494">
    <property type="entry name" value="Trypsin-like serine proteases"/>
    <property type="match status" value="1"/>
</dbReference>
<accession>A0A4D7BLD9</accession>
<dbReference type="PANTHER" id="PTHR43856:SF1">
    <property type="entry name" value="MITOCHONDRIAL CARDIOLIPIN HYDROLASE"/>
    <property type="match status" value="1"/>
</dbReference>
<dbReference type="Gene3D" id="2.40.10.10">
    <property type="entry name" value="Trypsin-like serine proteases"/>
    <property type="match status" value="2"/>
</dbReference>
<comment type="function">
    <text evidence="2">Could be a virulence factor.</text>
</comment>
<organism evidence="14 15">
    <name type="scientific">Phreatobacter stygius</name>
    <dbReference type="NCBI Taxonomy" id="1940610"/>
    <lineage>
        <taxon>Bacteria</taxon>
        <taxon>Pseudomonadati</taxon>
        <taxon>Pseudomonadota</taxon>
        <taxon>Alphaproteobacteria</taxon>
        <taxon>Hyphomicrobiales</taxon>
        <taxon>Phreatobacteraceae</taxon>
        <taxon>Phreatobacter</taxon>
    </lineage>
</organism>
<dbReference type="EMBL" id="CP039690">
    <property type="protein sequence ID" value="QCI68542.1"/>
    <property type="molecule type" value="Genomic_DNA"/>
</dbReference>
<dbReference type="GO" id="GO:0006508">
    <property type="term" value="P:proteolysis"/>
    <property type="evidence" value="ECO:0007669"/>
    <property type="project" value="UniProtKB-KW"/>
</dbReference>
<dbReference type="Pfam" id="PF13365">
    <property type="entry name" value="Trypsin_2"/>
    <property type="match status" value="1"/>
</dbReference>
<comment type="similarity">
    <text evidence="4">Belongs to the phospholipase D family.</text>
</comment>
<dbReference type="InterPro" id="IPR001736">
    <property type="entry name" value="PLipase_D/transphosphatidylase"/>
</dbReference>
<keyword evidence="14" id="KW-0645">Protease</keyword>
<dbReference type="PROSITE" id="PS50035">
    <property type="entry name" value="PLD"/>
    <property type="match status" value="1"/>
</dbReference>
<keyword evidence="7" id="KW-0964">Secreted</keyword>
<evidence type="ECO:0000256" key="12">
    <source>
        <dbReference type="SAM" id="MobiDB-lite"/>
    </source>
</evidence>
<dbReference type="SMART" id="SM00155">
    <property type="entry name" value="PLDc"/>
    <property type="match status" value="1"/>
</dbReference>
<dbReference type="InterPro" id="IPR009003">
    <property type="entry name" value="Peptidase_S1_PA"/>
</dbReference>
<dbReference type="OrthoDB" id="9814092at2"/>
<dbReference type="PANTHER" id="PTHR43856">
    <property type="entry name" value="CARDIOLIPIN HYDROLASE"/>
    <property type="match status" value="1"/>
</dbReference>
<evidence type="ECO:0000256" key="5">
    <source>
        <dbReference type="ARBA" id="ARBA00012027"/>
    </source>
</evidence>
<feature type="domain" description="PLD phosphodiesterase" evidence="13">
    <location>
        <begin position="841"/>
        <end position="868"/>
    </location>
</feature>
<evidence type="ECO:0000256" key="8">
    <source>
        <dbReference type="ARBA" id="ARBA00022801"/>
    </source>
</evidence>
<protein>
    <recommendedName>
        <fullName evidence="6">Phospholipase D</fullName>
        <ecNumber evidence="5">3.1.4.4</ecNumber>
    </recommendedName>
    <alternativeName>
        <fullName evidence="11">Choline phosphatase</fullName>
    </alternativeName>
</protein>
<reference evidence="14 15" key="1">
    <citation type="submission" date="2019-04" db="EMBL/GenBank/DDBJ databases">
        <title>Phreatobacter aquaticus sp. nov.</title>
        <authorList>
            <person name="Choi A."/>
        </authorList>
    </citation>
    <scope>NUCLEOTIDE SEQUENCE [LARGE SCALE GENOMIC DNA]</scope>
    <source>
        <strain evidence="14 15">KCTC 52518</strain>
    </source>
</reference>
<dbReference type="Proteomes" id="UP000298781">
    <property type="component" value="Chromosome"/>
</dbReference>
<evidence type="ECO:0000313" key="14">
    <source>
        <dbReference type="EMBL" id="QCI68542.1"/>
    </source>
</evidence>
<dbReference type="GO" id="GO:0004630">
    <property type="term" value="F:phospholipase D activity"/>
    <property type="evidence" value="ECO:0007669"/>
    <property type="project" value="UniProtKB-EC"/>
</dbReference>
<dbReference type="GO" id="GO:0005576">
    <property type="term" value="C:extracellular region"/>
    <property type="evidence" value="ECO:0007669"/>
    <property type="project" value="UniProtKB-SubCell"/>
</dbReference>
<gene>
    <name evidence="14" type="ORF">E8M01_32520</name>
</gene>
<dbReference type="GO" id="GO:0016891">
    <property type="term" value="F:RNA endonuclease activity producing 5'-phosphomonoesters, hydrolytic mechanism"/>
    <property type="evidence" value="ECO:0007669"/>
    <property type="project" value="TreeGrafter"/>
</dbReference>
<dbReference type="CDD" id="cd09128">
    <property type="entry name" value="PLDc_unchar1_2"/>
    <property type="match status" value="1"/>
</dbReference>
<evidence type="ECO:0000256" key="9">
    <source>
        <dbReference type="ARBA" id="ARBA00022963"/>
    </source>
</evidence>
<evidence type="ECO:0000256" key="10">
    <source>
        <dbReference type="ARBA" id="ARBA00023098"/>
    </source>
</evidence>
<dbReference type="Pfam" id="PF13091">
    <property type="entry name" value="PLDc_2"/>
    <property type="match status" value="1"/>
</dbReference>
<dbReference type="GO" id="GO:0016042">
    <property type="term" value="P:lipid catabolic process"/>
    <property type="evidence" value="ECO:0007669"/>
    <property type="project" value="UniProtKB-KW"/>
</dbReference>
<keyword evidence="8" id="KW-0378">Hydrolase</keyword>
<sequence length="939" mass="101902">MTTTQQLTEANRRFLDELRRRNPEDAQHLSDRLAQALAGAPTMEATSGDSDSQIHVALETIVSESRPVLFAKADRIDFADLPNLSREAQGMVDLLQRRAADIQPILPLVGRVNVSGFPGGSDYLGTGWFIDEDIVVTNRHVAVLIAQPNGRQFEFTAGAAGKPIAVTLDTKRQKGDDGLDGTRAYAVESVLYIEPKSGPNDIAFLRVRRAATGDRPKAIPVAKTDAAAGTAVCAIGYPAEGDPAAIPDQALMRRLYQSQFNVKRVAPGLVMASTDASASHDCTTMGGNSGCVVYDPARGFAVGLHFAGIWRERNLAVRASVLQDYVNRRRWLAPISVETGGKADTSGGEPGLRRPSSDDDAGAAPVRANPTTGSASWTIPLTITVSVGQPSLAFGTTVATPDAGDGVRPAPLAAAVSAFWSERPNGIVAVRAGFLDADETVGEEPCIAASVHPDQWRLGAAAAPATFMGYRVRYDAADLTEQMDTVIRPEAITSIAYDDTNRSGDAFSFETVNEPMRVRLHVGPEYSWDELKAFLGGVTTGLVSAIYEFHAEHIKEAIEERLEAGADVRLVMDIVTLSDAAGKDGEFDREAVFDAWRTAYAGRFHAIVPREGARGLVARAYHIKVSVRQDDTIWLSSGNWKHGSSQPVVTQDMRDNAGRKDLPGNREWHVVMASPTLAKRFRAHIEQDFARSVELNGQVLAEASDLDPLVDVPIAALESVVPERKPPSKILEPREIDRPIRVRPLLTPDQRGAVYSEAVLELMRSARHSLLFQIPYIGMPSRPDDDRGYIDELIAVLTDKLRTLAHARVILRTGGSHLSNPTHAAWHFKAQGVDIAGRLRQIDNHHTKGMIVDGRRVLIGSHNWSGEGVTLNRDASLIFYDDEVAAYYAEAFNIDWDRARPINPKKSAKAETVILAARGDAPPPGYRRVRLSALSAGDA</sequence>